<keyword evidence="1" id="KW-0677">Repeat</keyword>
<dbReference type="RefSeq" id="WP_238805142.1">
    <property type="nucleotide sequence ID" value="NZ_CAKLPY010000001.1"/>
</dbReference>
<dbReference type="Proteomes" id="UP000837932">
    <property type="component" value="Unassembled WGS sequence"/>
</dbReference>
<proteinExistence type="predicted"/>
<evidence type="ECO:0000256" key="1">
    <source>
        <dbReference type="ARBA" id="ARBA00022737"/>
    </source>
</evidence>
<evidence type="ECO:0000256" key="5">
    <source>
        <dbReference type="SAM" id="SignalP"/>
    </source>
</evidence>
<dbReference type="EC" id="3.4.-.-" evidence="6"/>
<dbReference type="Pfam" id="PF13414">
    <property type="entry name" value="TPR_11"/>
    <property type="match status" value="1"/>
</dbReference>
<feature type="region of interest" description="Disordered" evidence="4">
    <location>
        <begin position="297"/>
        <end position="330"/>
    </location>
</feature>
<evidence type="ECO:0000256" key="4">
    <source>
        <dbReference type="SAM" id="MobiDB-lite"/>
    </source>
</evidence>
<keyword evidence="5" id="KW-0732">Signal</keyword>
<dbReference type="SUPFAM" id="SSF48452">
    <property type="entry name" value="TPR-like"/>
    <property type="match status" value="1"/>
</dbReference>
<accession>A0ABM9AN80</accession>
<dbReference type="Gene3D" id="1.25.40.10">
    <property type="entry name" value="Tetratricopeptide repeat domain"/>
    <property type="match status" value="3"/>
</dbReference>
<dbReference type="PROSITE" id="PS50005">
    <property type="entry name" value="TPR"/>
    <property type="match status" value="1"/>
</dbReference>
<comment type="caution">
    <text evidence="6">The sequence shown here is derived from an EMBL/GenBank/DDBJ whole genome shotgun (WGS) entry which is preliminary data.</text>
</comment>
<dbReference type="PANTHER" id="PTHR45586">
    <property type="entry name" value="TPR REPEAT-CONTAINING PROTEIN PA4667"/>
    <property type="match status" value="1"/>
</dbReference>
<dbReference type="GO" id="GO:0008233">
    <property type="term" value="F:peptidase activity"/>
    <property type="evidence" value="ECO:0007669"/>
    <property type="project" value="UniProtKB-KW"/>
</dbReference>
<evidence type="ECO:0000313" key="7">
    <source>
        <dbReference type="Proteomes" id="UP000837932"/>
    </source>
</evidence>
<keyword evidence="2 3" id="KW-0802">TPR repeat</keyword>
<keyword evidence="7" id="KW-1185">Reference proteome</keyword>
<gene>
    <name evidence="6" type="primary">bepA_3</name>
    <name evidence="6" type="ORF">EMA8858_01049</name>
</gene>
<dbReference type="PANTHER" id="PTHR45586:SF1">
    <property type="entry name" value="LIPOPOLYSACCHARIDE ASSEMBLY PROTEIN B"/>
    <property type="match status" value="1"/>
</dbReference>
<dbReference type="InterPro" id="IPR011990">
    <property type="entry name" value="TPR-like_helical_dom_sf"/>
</dbReference>
<evidence type="ECO:0000256" key="2">
    <source>
        <dbReference type="ARBA" id="ARBA00022803"/>
    </source>
</evidence>
<feature type="compositionally biased region" description="Basic and acidic residues" evidence="4">
    <location>
        <begin position="297"/>
        <end position="328"/>
    </location>
</feature>
<evidence type="ECO:0000256" key="3">
    <source>
        <dbReference type="PROSITE-ProRule" id="PRU00339"/>
    </source>
</evidence>
<keyword evidence="6" id="KW-0645">Protease</keyword>
<feature type="signal peptide" evidence="5">
    <location>
        <begin position="1"/>
        <end position="19"/>
    </location>
</feature>
<dbReference type="InterPro" id="IPR019734">
    <property type="entry name" value="TPR_rpt"/>
</dbReference>
<dbReference type="GO" id="GO:0006508">
    <property type="term" value="P:proteolysis"/>
    <property type="evidence" value="ECO:0007669"/>
    <property type="project" value="UniProtKB-KW"/>
</dbReference>
<dbReference type="InterPro" id="IPR051012">
    <property type="entry name" value="CellSynth/LPSAsmb/PSIAsmb"/>
</dbReference>
<feature type="repeat" description="TPR" evidence="3">
    <location>
        <begin position="185"/>
        <end position="218"/>
    </location>
</feature>
<keyword evidence="6" id="KW-0378">Hydrolase</keyword>
<evidence type="ECO:0000313" key="6">
    <source>
        <dbReference type="EMBL" id="CAH0994934.1"/>
    </source>
</evidence>
<reference evidence="6" key="1">
    <citation type="submission" date="2021-12" db="EMBL/GenBank/DDBJ databases">
        <authorList>
            <person name="Rodrigo-Torres L."/>
            <person name="Arahal R. D."/>
            <person name="Lucena T."/>
        </authorList>
    </citation>
    <scope>NUCLEOTIDE SEQUENCE</scope>
    <source>
        <strain evidence="6">CECT 8858</strain>
    </source>
</reference>
<protein>
    <submittedName>
        <fullName evidence="6">Beta-barrel assembly-enhancing protease</fullName>
        <ecNumber evidence="6">3.4.-.-</ecNumber>
    </submittedName>
</protein>
<dbReference type="Pfam" id="PF14559">
    <property type="entry name" value="TPR_19"/>
    <property type="match status" value="1"/>
</dbReference>
<name>A0ABM9AN80_9BACT</name>
<dbReference type="EMBL" id="CAKLPY010000001">
    <property type="protein sequence ID" value="CAH0994934.1"/>
    <property type="molecule type" value="Genomic_DNA"/>
</dbReference>
<sequence length="486" mass="53439">MKKIILASVMTVFTTGVFAQNAALDAQLKDAQCKTAADDIAKAEKATQDAKKGIKSATWVKLADAYLEMASVCGKDSLASEKAYNTYKKAIEIDKAAGGKGVKDIETATSGTSSKLYTSLMQQGAGFYNLKNFKNALNLFKLASSTSPKDTTASLYAGIVAQQGQNFEEAKAFFGKFIDQGGKDIAVFYGLSELYKNDKEIQKAVDILKKGIQVNPKDKDLQSSLINAYLSGGMMNEAIEMMKQLIANTPNTPESSKNLAENIKNLGTLYENGAEEYARKIRPIESEMTRTLKDKAEYEKDLSGAEQRKSAQEEELKRLGDRLKKEPKSATSIKSSIASVNQMIATANTEIDVYKQKIAKINTSIQENSTKEAELVTLKAKETELKDLAVSNYKKALEVDPSNFDANYNLGVFYFNSAVVIKGTVDRMDMKTYNEKGKAIEEQVCATFTQSKVYFDKCKSLKADDQDTDANLSNLQGVLEQCSKRK</sequence>
<dbReference type="SMART" id="SM00028">
    <property type="entry name" value="TPR"/>
    <property type="match status" value="4"/>
</dbReference>
<feature type="chain" id="PRO_5046450738" evidence="5">
    <location>
        <begin position="20"/>
        <end position="486"/>
    </location>
</feature>
<organism evidence="6 7">
    <name type="scientific">Emticicia aquatica</name>
    <dbReference type="NCBI Taxonomy" id="1681835"/>
    <lineage>
        <taxon>Bacteria</taxon>
        <taxon>Pseudomonadati</taxon>
        <taxon>Bacteroidota</taxon>
        <taxon>Cytophagia</taxon>
        <taxon>Cytophagales</taxon>
        <taxon>Leadbetterellaceae</taxon>
        <taxon>Emticicia</taxon>
    </lineage>
</organism>